<comment type="caution">
    <text evidence="1">The sequence shown here is derived from an EMBL/GenBank/DDBJ whole genome shotgun (WGS) entry which is preliminary data.</text>
</comment>
<evidence type="ECO:0000313" key="1">
    <source>
        <dbReference type="EMBL" id="KKS56362.1"/>
    </source>
</evidence>
<reference evidence="1 2" key="1">
    <citation type="journal article" date="2015" name="Nature">
        <title>rRNA introns, odd ribosomes, and small enigmatic genomes across a large radiation of phyla.</title>
        <authorList>
            <person name="Brown C.T."/>
            <person name="Hug L.A."/>
            <person name="Thomas B.C."/>
            <person name="Sharon I."/>
            <person name="Castelle C.J."/>
            <person name="Singh A."/>
            <person name="Wilkins M.J."/>
            <person name="Williams K.H."/>
            <person name="Banfield J.F."/>
        </authorList>
    </citation>
    <scope>NUCLEOTIDE SEQUENCE [LARGE SCALE GENOMIC DNA]</scope>
</reference>
<gene>
    <name evidence="1" type="ORF">UV20_C0014G0007</name>
</gene>
<dbReference type="AlphaFoldDB" id="A0A0G1A5Q1"/>
<evidence type="ECO:0000313" key="2">
    <source>
        <dbReference type="Proteomes" id="UP000034837"/>
    </source>
</evidence>
<dbReference type="EMBL" id="LCDO01000014">
    <property type="protein sequence ID" value="KKS56362.1"/>
    <property type="molecule type" value="Genomic_DNA"/>
</dbReference>
<sequence length="107" mass="12260">MNSISQVINDASVSAYTGSPTTRESVRAQIVERFGKKAAMEYDPYTNCFTFAKWSSMGYRIKPGEKALRSVTYIEMKDEKGEVIKKIPRTVYLFYFLQVNGPRFVQP</sequence>
<protein>
    <submittedName>
        <fullName evidence="1">Uncharacterized protein</fullName>
    </submittedName>
</protein>
<organism evidence="1 2">
    <name type="scientific">Candidatus Magasanikbacteria bacterium GW2011_GWA2_42_32</name>
    <dbReference type="NCBI Taxonomy" id="1619039"/>
    <lineage>
        <taxon>Bacteria</taxon>
        <taxon>Candidatus Magasanikiibacteriota</taxon>
    </lineage>
</organism>
<proteinExistence type="predicted"/>
<dbReference type="Proteomes" id="UP000034837">
    <property type="component" value="Unassembled WGS sequence"/>
</dbReference>
<accession>A0A0G1A5Q1</accession>
<name>A0A0G1A5Q1_9BACT</name>